<sequence>MSTAAAVKPLDVWVNDLVDDIFFQPDDALAVKSFDESISPAIYIDVNGKKLSREIYLGIVRGYRKEHVGAFVDNPTLAMSVDDKEKQTGVVAQLGKFSSVNKATGKDVRATGLTICKVEIVDGKRMLTSLTEVQAND</sequence>
<protein>
    <submittedName>
        <fullName evidence="1">Uncharacterized protein</fullName>
    </submittedName>
</protein>
<organism evidence="1 2">
    <name type="scientific">Calocera cornea HHB12733</name>
    <dbReference type="NCBI Taxonomy" id="1353952"/>
    <lineage>
        <taxon>Eukaryota</taxon>
        <taxon>Fungi</taxon>
        <taxon>Dikarya</taxon>
        <taxon>Basidiomycota</taxon>
        <taxon>Agaricomycotina</taxon>
        <taxon>Dacrymycetes</taxon>
        <taxon>Dacrymycetales</taxon>
        <taxon>Dacrymycetaceae</taxon>
        <taxon>Calocera</taxon>
    </lineage>
</organism>
<dbReference type="AlphaFoldDB" id="A0A165EU76"/>
<evidence type="ECO:0000313" key="2">
    <source>
        <dbReference type="Proteomes" id="UP000076842"/>
    </source>
</evidence>
<name>A0A165EU76_9BASI</name>
<evidence type="ECO:0000313" key="1">
    <source>
        <dbReference type="EMBL" id="KZT55532.1"/>
    </source>
</evidence>
<dbReference type="InParanoid" id="A0A165EU76"/>
<reference evidence="1 2" key="1">
    <citation type="journal article" date="2016" name="Mol. Biol. Evol.">
        <title>Comparative Genomics of Early-Diverging Mushroom-Forming Fungi Provides Insights into the Origins of Lignocellulose Decay Capabilities.</title>
        <authorList>
            <person name="Nagy L.G."/>
            <person name="Riley R."/>
            <person name="Tritt A."/>
            <person name="Adam C."/>
            <person name="Daum C."/>
            <person name="Floudas D."/>
            <person name="Sun H."/>
            <person name="Yadav J.S."/>
            <person name="Pangilinan J."/>
            <person name="Larsson K.H."/>
            <person name="Matsuura K."/>
            <person name="Barry K."/>
            <person name="Labutti K."/>
            <person name="Kuo R."/>
            <person name="Ohm R.A."/>
            <person name="Bhattacharya S.S."/>
            <person name="Shirouzu T."/>
            <person name="Yoshinaga Y."/>
            <person name="Martin F.M."/>
            <person name="Grigoriev I.V."/>
            <person name="Hibbett D.S."/>
        </authorList>
    </citation>
    <scope>NUCLEOTIDE SEQUENCE [LARGE SCALE GENOMIC DNA]</scope>
    <source>
        <strain evidence="1 2">HHB12733</strain>
    </source>
</reference>
<accession>A0A165EU76</accession>
<dbReference type="Proteomes" id="UP000076842">
    <property type="component" value="Unassembled WGS sequence"/>
</dbReference>
<dbReference type="EMBL" id="KV423993">
    <property type="protein sequence ID" value="KZT55532.1"/>
    <property type="molecule type" value="Genomic_DNA"/>
</dbReference>
<dbReference type="OrthoDB" id="2562934at2759"/>
<gene>
    <name evidence="1" type="ORF">CALCODRAFT_518711</name>
</gene>
<keyword evidence="2" id="KW-1185">Reference proteome</keyword>
<dbReference type="STRING" id="1353952.A0A165EU76"/>
<proteinExistence type="predicted"/>